<feature type="chain" id="PRO_5015870519" evidence="8">
    <location>
        <begin position="26"/>
        <end position="400"/>
    </location>
</feature>
<keyword evidence="8" id="KW-0732">Signal</keyword>
<sequence length="400" mass="41646">MARATAPLLSALALAAMLAGFSAAAAQSIADARRELDRARAESADAAARSQAMSAEAGRQLDAAARARAEEAAIAARIQASEADITAAEAQVAIVERLRAVQRERLAARQGPIVRLIAALQMMTRRPAALAVVQPGTITDLVHVRAVLATMLPVIEQRTAGLRAELDHAARLRRLADRLVAELRAGQQRLVAERQQLAAAAVEHRRRSQTLRNDAAFEADRAVALGEQARDLADLMDELGAQASRRDALAALPGPLLRPPSPGDAPMPVAAATTMAAGGKAPPYRLPVNGRVLTGLGEVSRTGVRSRGLTIATAPGAQVIAPAGGRIVYSGAYRGYGQIVIIDHGGGWTSLLTGLDSLAVAVGDTVVQGSPLGRTGAEQRALTVELRRGSDPVDIARMAG</sequence>
<evidence type="ECO:0000313" key="11">
    <source>
        <dbReference type="Proteomes" id="UP000249066"/>
    </source>
</evidence>
<evidence type="ECO:0000256" key="3">
    <source>
        <dbReference type="ARBA" id="ARBA00022723"/>
    </source>
</evidence>
<feature type="domain" description="M23ase beta-sheet core" evidence="9">
    <location>
        <begin position="306"/>
        <end position="394"/>
    </location>
</feature>
<accession>A0A2W5A364</accession>
<dbReference type="Pfam" id="PF01551">
    <property type="entry name" value="Peptidase_M23"/>
    <property type="match status" value="1"/>
</dbReference>
<keyword evidence="2" id="KW-0645">Protease</keyword>
<evidence type="ECO:0000256" key="8">
    <source>
        <dbReference type="SAM" id="SignalP"/>
    </source>
</evidence>
<evidence type="ECO:0000256" key="4">
    <source>
        <dbReference type="ARBA" id="ARBA00022801"/>
    </source>
</evidence>
<dbReference type="InterPro" id="IPR011055">
    <property type="entry name" value="Dup_hybrid_motif"/>
</dbReference>
<reference evidence="10 11" key="1">
    <citation type="submission" date="2017-08" db="EMBL/GenBank/DDBJ databases">
        <title>Infants hospitalized years apart are colonized by the same room-sourced microbial strains.</title>
        <authorList>
            <person name="Brooks B."/>
            <person name="Olm M.R."/>
            <person name="Firek B.A."/>
            <person name="Baker R."/>
            <person name="Thomas B.C."/>
            <person name="Morowitz M.J."/>
            <person name="Banfield J.F."/>
        </authorList>
    </citation>
    <scope>NUCLEOTIDE SEQUENCE [LARGE SCALE GENOMIC DNA]</scope>
    <source>
        <strain evidence="10">S2_018_000_R2_101</strain>
    </source>
</reference>
<comment type="caution">
    <text evidence="10">The sequence shown here is derived from an EMBL/GenBank/DDBJ whole genome shotgun (WGS) entry which is preliminary data.</text>
</comment>
<dbReference type="InterPro" id="IPR016047">
    <property type="entry name" value="M23ase_b-sheet_dom"/>
</dbReference>
<evidence type="ECO:0000256" key="6">
    <source>
        <dbReference type="ARBA" id="ARBA00023049"/>
    </source>
</evidence>
<keyword evidence="4" id="KW-0378">Hydrolase</keyword>
<evidence type="ECO:0000256" key="5">
    <source>
        <dbReference type="ARBA" id="ARBA00022833"/>
    </source>
</evidence>
<dbReference type="Proteomes" id="UP000249066">
    <property type="component" value="Unassembled WGS sequence"/>
</dbReference>
<evidence type="ECO:0000259" key="9">
    <source>
        <dbReference type="Pfam" id="PF01551"/>
    </source>
</evidence>
<organism evidence="10 11">
    <name type="scientific">Sphingomonas sanxanigenens</name>
    <dbReference type="NCBI Taxonomy" id="397260"/>
    <lineage>
        <taxon>Bacteria</taxon>
        <taxon>Pseudomonadati</taxon>
        <taxon>Pseudomonadota</taxon>
        <taxon>Alphaproteobacteria</taxon>
        <taxon>Sphingomonadales</taxon>
        <taxon>Sphingomonadaceae</taxon>
        <taxon>Sphingomonas</taxon>
    </lineage>
</organism>
<dbReference type="AlphaFoldDB" id="A0A2W5A364"/>
<protein>
    <submittedName>
        <fullName evidence="10">Metalloendopeptidase</fullName>
    </submittedName>
</protein>
<evidence type="ECO:0000256" key="2">
    <source>
        <dbReference type="ARBA" id="ARBA00022670"/>
    </source>
</evidence>
<dbReference type="CDD" id="cd12797">
    <property type="entry name" value="M23_peptidase"/>
    <property type="match status" value="1"/>
</dbReference>
<feature type="signal peptide" evidence="8">
    <location>
        <begin position="1"/>
        <end position="25"/>
    </location>
</feature>
<evidence type="ECO:0000313" key="10">
    <source>
        <dbReference type="EMBL" id="PZO86849.1"/>
    </source>
</evidence>
<feature type="coiled-coil region" evidence="7">
    <location>
        <begin position="22"/>
        <end position="49"/>
    </location>
</feature>
<dbReference type="Gene3D" id="2.70.70.10">
    <property type="entry name" value="Glucose Permease (Domain IIA)"/>
    <property type="match status" value="1"/>
</dbReference>
<name>A0A2W5A364_9SPHN</name>
<keyword evidence="5" id="KW-0862">Zinc</keyword>
<keyword evidence="6" id="KW-0482">Metalloprotease</keyword>
<keyword evidence="3" id="KW-0479">Metal-binding</keyword>
<keyword evidence="7" id="KW-0175">Coiled coil</keyword>
<evidence type="ECO:0000256" key="7">
    <source>
        <dbReference type="SAM" id="Coils"/>
    </source>
</evidence>
<dbReference type="GO" id="GO:0046872">
    <property type="term" value="F:metal ion binding"/>
    <property type="evidence" value="ECO:0007669"/>
    <property type="project" value="UniProtKB-KW"/>
</dbReference>
<dbReference type="InterPro" id="IPR050570">
    <property type="entry name" value="Cell_wall_metabolism_enzyme"/>
</dbReference>
<dbReference type="PANTHER" id="PTHR21666">
    <property type="entry name" value="PEPTIDASE-RELATED"/>
    <property type="match status" value="1"/>
</dbReference>
<dbReference type="SUPFAM" id="SSF51261">
    <property type="entry name" value="Duplicated hybrid motif"/>
    <property type="match status" value="1"/>
</dbReference>
<gene>
    <name evidence="10" type="ORF">DI623_15810</name>
</gene>
<dbReference type="GO" id="GO:0004222">
    <property type="term" value="F:metalloendopeptidase activity"/>
    <property type="evidence" value="ECO:0007669"/>
    <property type="project" value="TreeGrafter"/>
</dbReference>
<dbReference type="PANTHER" id="PTHR21666:SF288">
    <property type="entry name" value="CELL DIVISION PROTEIN YTFB"/>
    <property type="match status" value="1"/>
</dbReference>
<dbReference type="EMBL" id="QFNN01000166">
    <property type="protein sequence ID" value="PZO86849.1"/>
    <property type="molecule type" value="Genomic_DNA"/>
</dbReference>
<comment type="cofactor">
    <cofactor evidence="1">
        <name>Zn(2+)</name>
        <dbReference type="ChEBI" id="CHEBI:29105"/>
    </cofactor>
</comment>
<evidence type="ECO:0000256" key="1">
    <source>
        <dbReference type="ARBA" id="ARBA00001947"/>
    </source>
</evidence>
<proteinExistence type="predicted"/>
<dbReference type="GO" id="GO:0006508">
    <property type="term" value="P:proteolysis"/>
    <property type="evidence" value="ECO:0007669"/>
    <property type="project" value="UniProtKB-KW"/>
</dbReference>